<gene>
    <name evidence="1" type="ORF">MELLADRAFT_95530</name>
</gene>
<organism evidence="2">
    <name type="scientific">Melampsora larici-populina (strain 98AG31 / pathotype 3-4-7)</name>
    <name type="common">Poplar leaf rust fungus</name>
    <dbReference type="NCBI Taxonomy" id="747676"/>
    <lineage>
        <taxon>Eukaryota</taxon>
        <taxon>Fungi</taxon>
        <taxon>Dikarya</taxon>
        <taxon>Basidiomycota</taxon>
        <taxon>Pucciniomycotina</taxon>
        <taxon>Pucciniomycetes</taxon>
        <taxon>Pucciniales</taxon>
        <taxon>Melampsoraceae</taxon>
        <taxon>Melampsora</taxon>
    </lineage>
</organism>
<evidence type="ECO:0000313" key="2">
    <source>
        <dbReference type="Proteomes" id="UP000001072"/>
    </source>
</evidence>
<dbReference type="RefSeq" id="XP_007418101.1">
    <property type="nucleotide sequence ID" value="XM_007418039.1"/>
</dbReference>
<dbReference type="AlphaFoldDB" id="F4S9N6"/>
<dbReference type="VEuPathDB" id="FungiDB:MELLADRAFT_95530"/>
<name>F4S9N6_MELLP</name>
<keyword evidence="2" id="KW-1185">Reference proteome</keyword>
<sequence>MQTCKDMIASNFFLGDSTDSSKSSGFPPRVHLPWCSVVVHVPHLYLSASGIQARVSTFEVETRGQSR</sequence>
<evidence type="ECO:0000313" key="1">
    <source>
        <dbReference type="EMBL" id="EGF98640.1"/>
    </source>
</evidence>
<accession>F4S9N6</accession>
<protein>
    <submittedName>
        <fullName evidence="1">Uncharacterized protein</fullName>
    </submittedName>
</protein>
<dbReference type="GeneID" id="18937268"/>
<proteinExistence type="predicted"/>
<dbReference type="InParanoid" id="F4S9N6"/>
<dbReference type="Proteomes" id="UP000001072">
    <property type="component" value="Unassembled WGS sequence"/>
</dbReference>
<dbReference type="KEGG" id="mlr:MELLADRAFT_95530"/>
<dbReference type="EMBL" id="GL883172">
    <property type="protein sequence ID" value="EGF98640.1"/>
    <property type="molecule type" value="Genomic_DNA"/>
</dbReference>
<reference evidence="2" key="1">
    <citation type="journal article" date="2011" name="Proc. Natl. Acad. Sci. U.S.A.">
        <title>Obligate biotrophy features unraveled by the genomic analysis of rust fungi.</title>
        <authorList>
            <person name="Duplessis S."/>
            <person name="Cuomo C.A."/>
            <person name="Lin Y.-C."/>
            <person name="Aerts A."/>
            <person name="Tisserant E."/>
            <person name="Veneault-Fourrey C."/>
            <person name="Joly D.L."/>
            <person name="Hacquard S."/>
            <person name="Amselem J."/>
            <person name="Cantarel B.L."/>
            <person name="Chiu R."/>
            <person name="Coutinho P.M."/>
            <person name="Feau N."/>
            <person name="Field M."/>
            <person name="Frey P."/>
            <person name="Gelhaye E."/>
            <person name="Goldberg J."/>
            <person name="Grabherr M.G."/>
            <person name="Kodira C.D."/>
            <person name="Kohler A."/>
            <person name="Kuees U."/>
            <person name="Lindquist E.A."/>
            <person name="Lucas S.M."/>
            <person name="Mago R."/>
            <person name="Mauceli E."/>
            <person name="Morin E."/>
            <person name="Murat C."/>
            <person name="Pangilinan J.L."/>
            <person name="Park R."/>
            <person name="Pearson M."/>
            <person name="Quesneville H."/>
            <person name="Rouhier N."/>
            <person name="Sakthikumar S."/>
            <person name="Salamov A.A."/>
            <person name="Schmutz J."/>
            <person name="Selles B."/>
            <person name="Shapiro H."/>
            <person name="Tanguay P."/>
            <person name="Tuskan G.A."/>
            <person name="Henrissat B."/>
            <person name="Van de Peer Y."/>
            <person name="Rouze P."/>
            <person name="Ellis J.G."/>
            <person name="Dodds P.N."/>
            <person name="Schein J.E."/>
            <person name="Zhong S."/>
            <person name="Hamelin R.C."/>
            <person name="Grigoriev I.V."/>
            <person name="Szabo L.J."/>
            <person name="Martin F."/>
        </authorList>
    </citation>
    <scope>NUCLEOTIDE SEQUENCE [LARGE SCALE GENOMIC DNA]</scope>
    <source>
        <strain evidence="2">98AG31 / pathotype 3-4-7</strain>
    </source>
</reference>
<dbReference type="HOGENOM" id="CLU_2812938_0_0_1"/>